<accession>A0ABX1CGB9</accession>
<feature type="domain" description="LysM" evidence="2">
    <location>
        <begin position="172"/>
        <end position="216"/>
    </location>
</feature>
<dbReference type="Gene3D" id="3.10.350.10">
    <property type="entry name" value="LysM domain"/>
    <property type="match status" value="1"/>
</dbReference>
<comment type="caution">
    <text evidence="3">The sequence shown here is derived from an EMBL/GenBank/DDBJ whole genome shotgun (WGS) entry which is preliminary data.</text>
</comment>
<dbReference type="SUPFAM" id="SSF54106">
    <property type="entry name" value="LysM domain"/>
    <property type="match status" value="1"/>
</dbReference>
<evidence type="ECO:0000256" key="1">
    <source>
        <dbReference type="ARBA" id="ARBA00007553"/>
    </source>
</evidence>
<dbReference type="Gene3D" id="3.40.80.10">
    <property type="entry name" value="Peptidoglycan recognition protein-like"/>
    <property type="match status" value="1"/>
</dbReference>
<gene>
    <name evidence="3" type="ORF">HCN52_16520</name>
</gene>
<dbReference type="PANTHER" id="PTHR11022:SF41">
    <property type="entry name" value="PEPTIDOGLYCAN-RECOGNITION PROTEIN LC-RELATED"/>
    <property type="match status" value="1"/>
</dbReference>
<evidence type="ECO:0000313" key="3">
    <source>
        <dbReference type="EMBL" id="NJQ16497.1"/>
    </source>
</evidence>
<dbReference type="InterPro" id="IPR036505">
    <property type="entry name" value="Amidase/PGRP_sf"/>
</dbReference>
<protein>
    <submittedName>
        <fullName evidence="3">LysM peptidoglycan-binding domain-containing protein</fullName>
    </submittedName>
</protein>
<dbReference type="InterPro" id="IPR015510">
    <property type="entry name" value="PGRP"/>
</dbReference>
<dbReference type="EMBL" id="JAAVJC010000158">
    <property type="protein sequence ID" value="NJQ16497.1"/>
    <property type="molecule type" value="Genomic_DNA"/>
</dbReference>
<evidence type="ECO:0000259" key="2">
    <source>
        <dbReference type="PROSITE" id="PS51782"/>
    </source>
</evidence>
<proteinExistence type="inferred from homology"/>
<dbReference type="SMART" id="SM00257">
    <property type="entry name" value="LysM"/>
    <property type="match status" value="1"/>
</dbReference>
<dbReference type="InterPro" id="IPR018392">
    <property type="entry name" value="LysM"/>
</dbReference>
<dbReference type="PROSITE" id="PS51782">
    <property type="entry name" value="LYSM"/>
    <property type="match status" value="1"/>
</dbReference>
<dbReference type="CDD" id="cd00118">
    <property type="entry name" value="LysM"/>
    <property type="match status" value="1"/>
</dbReference>
<sequence length="219" mass="23266">MATFVTRAQWGGRARRSSNTNITPARGGVSIHHVGGSRVARAAHGDCAAQVRGIQNYHMDSNGWSDIAYSHLVCVHGYVFQGRGEGQRTAANGTDAGNQNWYAVCALTGGSSSAYDTITDALVDAFHLAISRLRSSGNAAAAINGHRDHRATECPGNLYPLVQNGRLNPGRRSHTVRSGETLYSIGRLYGVAWESIAAANNLSAPYTIYVGQVLVIPAS</sequence>
<dbReference type="Pfam" id="PF01476">
    <property type="entry name" value="LysM"/>
    <property type="match status" value="1"/>
</dbReference>
<comment type="similarity">
    <text evidence="1">Belongs to the N-acetylmuramoyl-L-alanine amidase 2 family.</text>
</comment>
<dbReference type="PANTHER" id="PTHR11022">
    <property type="entry name" value="PEPTIDOGLYCAN RECOGNITION PROTEIN"/>
    <property type="match status" value="1"/>
</dbReference>
<reference evidence="3 4" key="1">
    <citation type="submission" date="2020-03" db="EMBL/GenBank/DDBJ databases">
        <title>Draft genome of Streptomyces sp. ventii, isolated from the Axial Seamount in the Pacific Ocean, and resequencing of the two type strains Streptomyces lonarensis strain NCL 716 and Streptomyces bohaiensis strain 11A07.</title>
        <authorList>
            <person name="Loughran R.M."/>
            <person name="Pfannmuller K.M."/>
            <person name="Wasson B.J."/>
            <person name="Deadmond M.C."/>
            <person name="Paddock B.E."/>
            <person name="Koyack M.J."/>
            <person name="Gallegos D.A."/>
            <person name="Mitchell E.A."/>
            <person name="Ushijima B."/>
            <person name="Saw J.H."/>
            <person name="Mcphail K.L."/>
            <person name="Videau P."/>
        </authorList>
    </citation>
    <scope>NUCLEOTIDE SEQUENCE [LARGE SCALE GENOMIC DNA]</scope>
    <source>
        <strain evidence="3 4">11A07</strain>
    </source>
</reference>
<dbReference type="CDD" id="cd06583">
    <property type="entry name" value="PGRP"/>
    <property type="match status" value="1"/>
</dbReference>
<dbReference type="SUPFAM" id="SSF55846">
    <property type="entry name" value="N-acetylmuramoyl-L-alanine amidase-like"/>
    <property type="match status" value="1"/>
</dbReference>
<evidence type="ECO:0000313" key="4">
    <source>
        <dbReference type="Proteomes" id="UP000727056"/>
    </source>
</evidence>
<dbReference type="InterPro" id="IPR036779">
    <property type="entry name" value="LysM_dom_sf"/>
</dbReference>
<keyword evidence="4" id="KW-1185">Reference proteome</keyword>
<dbReference type="SMART" id="SM00701">
    <property type="entry name" value="PGRP"/>
    <property type="match status" value="1"/>
</dbReference>
<dbReference type="Proteomes" id="UP000727056">
    <property type="component" value="Unassembled WGS sequence"/>
</dbReference>
<dbReference type="InterPro" id="IPR006619">
    <property type="entry name" value="PGRP_domain_met/bac"/>
</dbReference>
<organism evidence="3 4">
    <name type="scientific">Streptomyces bohaiensis</name>
    <dbReference type="NCBI Taxonomy" id="1431344"/>
    <lineage>
        <taxon>Bacteria</taxon>
        <taxon>Bacillati</taxon>
        <taxon>Actinomycetota</taxon>
        <taxon>Actinomycetes</taxon>
        <taxon>Kitasatosporales</taxon>
        <taxon>Streptomycetaceae</taxon>
        <taxon>Streptomyces</taxon>
    </lineage>
</organism>
<dbReference type="InterPro" id="IPR002502">
    <property type="entry name" value="Amidase_domain"/>
</dbReference>
<dbReference type="RefSeq" id="WP_168089226.1">
    <property type="nucleotide sequence ID" value="NZ_BHZH01000282.1"/>
</dbReference>
<name>A0ABX1CGB9_9ACTN</name>